<organism evidence="2 3">
    <name type="scientific">Cirrhinus molitorella</name>
    <name type="common">mud carp</name>
    <dbReference type="NCBI Taxonomy" id="172907"/>
    <lineage>
        <taxon>Eukaryota</taxon>
        <taxon>Metazoa</taxon>
        <taxon>Chordata</taxon>
        <taxon>Craniata</taxon>
        <taxon>Vertebrata</taxon>
        <taxon>Euteleostomi</taxon>
        <taxon>Actinopterygii</taxon>
        <taxon>Neopterygii</taxon>
        <taxon>Teleostei</taxon>
        <taxon>Ostariophysi</taxon>
        <taxon>Cypriniformes</taxon>
        <taxon>Cyprinidae</taxon>
        <taxon>Labeoninae</taxon>
        <taxon>Labeonini</taxon>
        <taxon>Cirrhinus</taxon>
    </lineage>
</organism>
<comment type="caution">
    <text evidence="2">The sequence shown here is derived from an EMBL/GenBank/DDBJ whole genome shotgun (WGS) entry which is preliminary data.</text>
</comment>
<sequence length="95" mass="10737">MLTSPYGQVLRRYMDQYVEYGSEKILYRLFPYCTDNRGDPEIKPKLSLIAGKMKSPLWDSQTCQVCQTTNERDCASSHPSAEGLLNTLNPAAPFS</sequence>
<evidence type="ECO:0000313" key="3">
    <source>
        <dbReference type="Proteomes" id="UP001187343"/>
    </source>
</evidence>
<dbReference type="EMBL" id="JAUYZG010000025">
    <property type="protein sequence ID" value="KAK2867114.1"/>
    <property type="molecule type" value="Genomic_DNA"/>
</dbReference>
<feature type="region of interest" description="Disordered" evidence="1">
    <location>
        <begin position="76"/>
        <end position="95"/>
    </location>
</feature>
<dbReference type="AlphaFoldDB" id="A0AA88NZL8"/>
<gene>
    <name evidence="2" type="ORF">Q8A67_025231</name>
</gene>
<proteinExistence type="predicted"/>
<reference evidence="2" key="1">
    <citation type="submission" date="2023-08" db="EMBL/GenBank/DDBJ databases">
        <title>Chromosome-level Genome Assembly of mud carp (Cirrhinus molitorella).</title>
        <authorList>
            <person name="Liu H."/>
        </authorList>
    </citation>
    <scope>NUCLEOTIDE SEQUENCE</scope>
    <source>
        <strain evidence="2">Prfri</strain>
        <tissue evidence="2">Muscle</tissue>
    </source>
</reference>
<name>A0AA88NZL8_9TELE</name>
<dbReference type="Proteomes" id="UP001187343">
    <property type="component" value="Unassembled WGS sequence"/>
</dbReference>
<keyword evidence="3" id="KW-1185">Reference proteome</keyword>
<evidence type="ECO:0000313" key="2">
    <source>
        <dbReference type="EMBL" id="KAK2867114.1"/>
    </source>
</evidence>
<accession>A0AA88NZL8</accession>
<protein>
    <submittedName>
        <fullName evidence="2">Uncharacterized protein</fullName>
    </submittedName>
</protein>
<evidence type="ECO:0000256" key="1">
    <source>
        <dbReference type="SAM" id="MobiDB-lite"/>
    </source>
</evidence>